<dbReference type="AlphaFoldDB" id="A0A3M8LQG7"/>
<feature type="domain" description="SnoaL-like" evidence="1">
    <location>
        <begin position="8"/>
        <end position="131"/>
    </location>
</feature>
<protein>
    <submittedName>
        <fullName evidence="2">DUF4440 domain-containing protein</fullName>
    </submittedName>
</protein>
<dbReference type="Proteomes" id="UP000279859">
    <property type="component" value="Unassembled WGS sequence"/>
</dbReference>
<keyword evidence="3" id="KW-1185">Reference proteome</keyword>
<dbReference type="Pfam" id="PF13474">
    <property type="entry name" value="SnoaL_3"/>
    <property type="match status" value="1"/>
</dbReference>
<name>A0A3M8LQG7_9MICO</name>
<evidence type="ECO:0000313" key="2">
    <source>
        <dbReference type="EMBL" id="RNE66748.1"/>
    </source>
</evidence>
<dbReference type="EMBL" id="RDSR01000003">
    <property type="protein sequence ID" value="RNE66748.1"/>
    <property type="molecule type" value="Genomic_DNA"/>
</dbReference>
<evidence type="ECO:0000313" key="3">
    <source>
        <dbReference type="Proteomes" id="UP000279859"/>
    </source>
</evidence>
<dbReference type="Gene3D" id="3.10.450.50">
    <property type="match status" value="1"/>
</dbReference>
<dbReference type="InterPro" id="IPR032710">
    <property type="entry name" value="NTF2-like_dom_sf"/>
</dbReference>
<dbReference type="SUPFAM" id="SSF54427">
    <property type="entry name" value="NTF2-like"/>
    <property type="match status" value="1"/>
</dbReference>
<reference evidence="2 3" key="1">
    <citation type="submission" date="2018-11" db="EMBL/GenBank/DDBJ databases">
        <title>Cryobacterium sp. nov., isolated from rhizosphere soil of lettuce.</title>
        <authorList>
            <person name="Wang Y."/>
        </authorList>
    </citation>
    <scope>NUCLEOTIDE SEQUENCE [LARGE SCALE GENOMIC DNA]</scope>
    <source>
        <strain evidence="2 3">NEAU-85</strain>
    </source>
</reference>
<comment type="caution">
    <text evidence="2">The sequence shown here is derived from an EMBL/GenBank/DDBJ whole genome shotgun (WGS) entry which is preliminary data.</text>
</comment>
<dbReference type="OrthoDB" id="9812295at2"/>
<dbReference type="RefSeq" id="WP_123044788.1">
    <property type="nucleotide sequence ID" value="NZ_RDSR01000003.1"/>
</dbReference>
<organism evidence="2 3">
    <name type="scientific">Cryobacterium tepidiphilum</name>
    <dbReference type="NCBI Taxonomy" id="2486026"/>
    <lineage>
        <taxon>Bacteria</taxon>
        <taxon>Bacillati</taxon>
        <taxon>Actinomycetota</taxon>
        <taxon>Actinomycetes</taxon>
        <taxon>Micrococcales</taxon>
        <taxon>Microbacteriaceae</taxon>
        <taxon>Cryobacterium</taxon>
    </lineage>
</organism>
<gene>
    <name evidence="2" type="ORF">EEJ31_02905</name>
</gene>
<evidence type="ECO:0000259" key="1">
    <source>
        <dbReference type="Pfam" id="PF13474"/>
    </source>
</evidence>
<sequence length="142" mass="15284">MSEEADPVTQALDAYAAAVYAKDVDAFVAIYADDVHIFDSWGQWEYTGIDAWREMAIGWFASLGDERVQVTFADVGSAVGDTAAVGHAAVTFTAVSPAGERLRSTTNRMTVGLEKRNGSWTIVHEHTSLPIDMATGQALFPA</sequence>
<dbReference type="InterPro" id="IPR037401">
    <property type="entry name" value="SnoaL-like"/>
</dbReference>
<proteinExistence type="predicted"/>
<accession>A0A3M8LQG7</accession>